<dbReference type="NCBIfam" id="TIGR00229">
    <property type="entry name" value="sensory_box"/>
    <property type="match status" value="1"/>
</dbReference>
<sequence>MFFGLRKSHQSSISKKVFRGYIIILLLLVMVSGATVFGVQRLNGWIDSTEKVDQLLQKIYLARIESKTFSLSNDTSFVPHVDELTNEIHKALEEARDSRLYKQSRLELESVDAWIKDFHDYWALFVQLKQKRLQSEQRMDQLFQSIFLAAREPFPRLRSAQPVGGEGINSHNDLLFQLLHLKEIEKKIWNYPQDIVHPDSVNAIFRRIRTHIPPEDVVAPDSRAGIALRALGSDLAEYQSVILQLVDDIYVLQETEDMMIISALTIQVAGERANNQQTVAMERWSRWSMWSLLFIMLAALGVGFLMAYRFIRRVRKEEEVRDTKDSLLQENRKLLNDIINNSASLIYVKDLEGRYTLINQPMEEILGMEAHRIIGRCDDDIFPSEYAIVINRNDQEVIASGKPVQVEEYLPSPTGKRTFLSNKFPIQNPDGQIVSLVCVSTDITVLRKALSDLERSRENYHNIVTNVPGIVYHCQNDARRTMLFISGGVEKLIGLGIDAL</sequence>
<feature type="transmembrane region" description="Helical" evidence="1">
    <location>
        <begin position="21"/>
        <end position="39"/>
    </location>
</feature>
<evidence type="ECO:0000256" key="1">
    <source>
        <dbReference type="SAM" id="Phobius"/>
    </source>
</evidence>
<evidence type="ECO:0000259" key="3">
    <source>
        <dbReference type="PROSITE" id="PS50113"/>
    </source>
</evidence>
<comment type="caution">
    <text evidence="4">The sequence shown here is derived from an EMBL/GenBank/DDBJ whole genome shotgun (WGS) entry which is preliminary data.</text>
</comment>
<keyword evidence="5" id="KW-1185">Reference proteome</keyword>
<organism evidence="4 5">
    <name type="scientific">Geofilum rubicundum JCM 15548</name>
    <dbReference type="NCBI Taxonomy" id="1236989"/>
    <lineage>
        <taxon>Bacteria</taxon>
        <taxon>Pseudomonadati</taxon>
        <taxon>Bacteroidota</taxon>
        <taxon>Bacteroidia</taxon>
        <taxon>Marinilabiliales</taxon>
        <taxon>Marinilabiliaceae</taxon>
        <taxon>Geofilum</taxon>
    </lineage>
</organism>
<keyword evidence="1" id="KW-0472">Membrane</keyword>
<name>A0A0E9LWX4_9BACT</name>
<dbReference type="Pfam" id="PF08448">
    <property type="entry name" value="PAS_4"/>
    <property type="match status" value="1"/>
</dbReference>
<keyword evidence="1" id="KW-1133">Transmembrane helix</keyword>
<dbReference type="STRING" id="1236989.JCM15548_12041"/>
<evidence type="ECO:0000259" key="2">
    <source>
        <dbReference type="PROSITE" id="PS50112"/>
    </source>
</evidence>
<dbReference type="InterPro" id="IPR000014">
    <property type="entry name" value="PAS"/>
</dbReference>
<keyword evidence="4" id="KW-0418">Kinase</keyword>
<feature type="domain" description="PAC" evidence="3">
    <location>
        <begin position="404"/>
        <end position="455"/>
    </location>
</feature>
<proteinExistence type="predicted"/>
<dbReference type="Gene3D" id="3.30.450.20">
    <property type="entry name" value="PAS domain"/>
    <property type="match status" value="1"/>
</dbReference>
<keyword evidence="1" id="KW-0812">Transmembrane</keyword>
<dbReference type="AlphaFoldDB" id="A0A0E9LWX4"/>
<dbReference type="SUPFAM" id="SSF55785">
    <property type="entry name" value="PYP-like sensor domain (PAS domain)"/>
    <property type="match status" value="1"/>
</dbReference>
<feature type="domain" description="PAS" evidence="2">
    <location>
        <begin position="331"/>
        <end position="376"/>
    </location>
</feature>
<dbReference type="EMBL" id="BAZW01000013">
    <property type="protein sequence ID" value="GAO29813.1"/>
    <property type="molecule type" value="Genomic_DNA"/>
</dbReference>
<gene>
    <name evidence="4" type="ORF">JCM15548_12041</name>
</gene>
<dbReference type="RefSeq" id="WP_227625612.1">
    <property type="nucleotide sequence ID" value="NZ_BAZW01000013.1"/>
</dbReference>
<dbReference type="InterPro" id="IPR013656">
    <property type="entry name" value="PAS_4"/>
</dbReference>
<dbReference type="Proteomes" id="UP000032900">
    <property type="component" value="Unassembled WGS sequence"/>
</dbReference>
<dbReference type="SMART" id="SM00091">
    <property type="entry name" value="PAS"/>
    <property type="match status" value="1"/>
</dbReference>
<dbReference type="CDD" id="cd00130">
    <property type="entry name" value="PAS"/>
    <property type="match status" value="1"/>
</dbReference>
<accession>A0A0E9LWX4</accession>
<evidence type="ECO:0000313" key="4">
    <source>
        <dbReference type="EMBL" id="GAO29813.1"/>
    </source>
</evidence>
<keyword evidence="4" id="KW-0808">Transferase</keyword>
<dbReference type="InterPro" id="IPR035965">
    <property type="entry name" value="PAS-like_dom_sf"/>
</dbReference>
<dbReference type="PROSITE" id="PS50112">
    <property type="entry name" value="PAS"/>
    <property type="match status" value="1"/>
</dbReference>
<dbReference type="GO" id="GO:0016301">
    <property type="term" value="F:kinase activity"/>
    <property type="evidence" value="ECO:0007669"/>
    <property type="project" value="UniProtKB-KW"/>
</dbReference>
<dbReference type="InterPro" id="IPR000700">
    <property type="entry name" value="PAS-assoc_C"/>
</dbReference>
<feature type="transmembrane region" description="Helical" evidence="1">
    <location>
        <begin position="287"/>
        <end position="311"/>
    </location>
</feature>
<evidence type="ECO:0000313" key="5">
    <source>
        <dbReference type="Proteomes" id="UP000032900"/>
    </source>
</evidence>
<reference evidence="4 5" key="1">
    <citation type="journal article" date="2015" name="Microbes Environ.">
        <title>Distribution and evolution of nitrogen fixation genes in the phylum bacteroidetes.</title>
        <authorList>
            <person name="Inoue J."/>
            <person name="Oshima K."/>
            <person name="Suda W."/>
            <person name="Sakamoto M."/>
            <person name="Iino T."/>
            <person name="Noda S."/>
            <person name="Hongoh Y."/>
            <person name="Hattori M."/>
            <person name="Ohkuma M."/>
        </authorList>
    </citation>
    <scope>NUCLEOTIDE SEQUENCE [LARGE SCALE GENOMIC DNA]</scope>
    <source>
        <strain evidence="4">JCM 15548</strain>
    </source>
</reference>
<protein>
    <submittedName>
        <fullName evidence="4">Sensory box histidine kinase</fullName>
    </submittedName>
</protein>
<dbReference type="PROSITE" id="PS50113">
    <property type="entry name" value="PAC"/>
    <property type="match status" value="1"/>
</dbReference>